<dbReference type="Proteomes" id="UP000290624">
    <property type="component" value="Unassembled WGS sequence"/>
</dbReference>
<comment type="caution">
    <text evidence="4">The sequence shown here is derived from an EMBL/GenBank/DDBJ whole genome shotgun (WGS) entry which is preliminary data.</text>
</comment>
<dbReference type="OrthoDB" id="3246591at2"/>
<dbReference type="Pfam" id="PF13556">
    <property type="entry name" value="HTH_30"/>
    <property type="match status" value="1"/>
</dbReference>
<sequence length="387" mass="41446">MPTGRTRAAMSKRLAAAAASMTTAALTQITDRYPWFSELDANNRASVTLVVRAGVDGFLDWFRGGAGSVEQPNIFASAPRSLMRQLTLQQTVDLIRTTVETVEEQISSQLPRSDRPTLTMAVLHYSREIAFDAAEVYARAAETRGAWDARLEALVMDAVVRGDADESVVSRASTLGWHSPRGLAVVLGDLPARDASLRDLRGAAARRGLDILAAGQGPRLVVLLGGDFTTEEEALAHASGLTSYFGAGPVVVGTVVPDLVEAVVSARAATSGRRAASAWVDAPRPVSARALLPERALAGDGHARRELAHDIYLPLAQHTGDLMRTLDAYWATGTSIEATARRLFIHANTVRYRLGRVEDLTGYAPSDPRGGYVLRLAGTLGRLLTEP</sequence>
<dbReference type="AlphaFoldDB" id="A0A4Q2EJ87"/>
<feature type="domain" description="CdaR GGDEF-like" evidence="3">
    <location>
        <begin position="161"/>
        <end position="271"/>
    </location>
</feature>
<evidence type="ECO:0000256" key="1">
    <source>
        <dbReference type="ARBA" id="ARBA00006754"/>
    </source>
</evidence>
<gene>
    <name evidence="4" type="ORF">C1706_00080</name>
</gene>
<feature type="domain" description="PucR C-terminal helix-turn-helix" evidence="2">
    <location>
        <begin position="322"/>
        <end position="377"/>
    </location>
</feature>
<evidence type="ECO:0000313" key="5">
    <source>
        <dbReference type="Proteomes" id="UP000290624"/>
    </source>
</evidence>
<dbReference type="Pfam" id="PF17853">
    <property type="entry name" value="GGDEF_2"/>
    <property type="match status" value="1"/>
</dbReference>
<reference evidence="4 5" key="1">
    <citation type="submission" date="2018-01" db="EMBL/GenBank/DDBJ databases">
        <title>Lactibacter flavus gen. nov., sp. nov., a novel bacterium of the family Propionibacteriaceae isolated from raw milk and dairy products.</title>
        <authorList>
            <person name="Wenning M."/>
            <person name="Breitenwieser F."/>
            <person name="Huptas C."/>
            <person name="von Neubeck M."/>
            <person name="Busse H.-J."/>
            <person name="Scherer S."/>
        </authorList>
    </citation>
    <scope>NUCLEOTIDE SEQUENCE [LARGE SCALE GENOMIC DNA]</scope>
    <source>
        <strain evidence="4 5">VG341</strain>
    </source>
</reference>
<dbReference type="EMBL" id="PPCV01000001">
    <property type="protein sequence ID" value="RXW33670.1"/>
    <property type="molecule type" value="Genomic_DNA"/>
</dbReference>
<evidence type="ECO:0000259" key="3">
    <source>
        <dbReference type="Pfam" id="PF17853"/>
    </source>
</evidence>
<name>A0A4Q2EJ87_9ACTN</name>
<dbReference type="PANTHER" id="PTHR33744">
    <property type="entry name" value="CARBOHYDRATE DIACID REGULATOR"/>
    <property type="match status" value="1"/>
</dbReference>
<protein>
    <submittedName>
        <fullName evidence="4">PucR family transcriptional regulator</fullName>
    </submittedName>
</protein>
<dbReference type="InterPro" id="IPR051448">
    <property type="entry name" value="CdaR-like_regulators"/>
</dbReference>
<accession>A0A4Q2EJ87</accession>
<comment type="similarity">
    <text evidence="1">Belongs to the CdaR family.</text>
</comment>
<dbReference type="InterPro" id="IPR041522">
    <property type="entry name" value="CdaR_GGDEF"/>
</dbReference>
<evidence type="ECO:0000313" key="4">
    <source>
        <dbReference type="EMBL" id="RXW33670.1"/>
    </source>
</evidence>
<dbReference type="Gene3D" id="1.10.10.2840">
    <property type="entry name" value="PucR C-terminal helix-turn-helix domain"/>
    <property type="match status" value="1"/>
</dbReference>
<dbReference type="InterPro" id="IPR025736">
    <property type="entry name" value="PucR_C-HTH_dom"/>
</dbReference>
<dbReference type="PANTHER" id="PTHR33744:SF7">
    <property type="entry name" value="PUCR FAMILY TRANSCRIPTIONAL REGULATOR"/>
    <property type="match status" value="1"/>
</dbReference>
<keyword evidence="5" id="KW-1185">Reference proteome</keyword>
<proteinExistence type="inferred from homology"/>
<evidence type="ECO:0000259" key="2">
    <source>
        <dbReference type="Pfam" id="PF13556"/>
    </source>
</evidence>
<dbReference type="InterPro" id="IPR042070">
    <property type="entry name" value="PucR_C-HTH_sf"/>
</dbReference>
<organism evidence="4 5">
    <name type="scientific">Propioniciclava flava</name>
    <dbReference type="NCBI Taxonomy" id="2072026"/>
    <lineage>
        <taxon>Bacteria</taxon>
        <taxon>Bacillati</taxon>
        <taxon>Actinomycetota</taxon>
        <taxon>Actinomycetes</taxon>
        <taxon>Propionibacteriales</taxon>
        <taxon>Propionibacteriaceae</taxon>
        <taxon>Propioniciclava</taxon>
    </lineage>
</organism>